<dbReference type="EMBL" id="MU275906">
    <property type="protein sequence ID" value="KAI0047369.1"/>
    <property type="molecule type" value="Genomic_DNA"/>
</dbReference>
<dbReference type="Proteomes" id="UP000814033">
    <property type="component" value="Unassembled WGS sequence"/>
</dbReference>
<protein>
    <submittedName>
        <fullName evidence="1">Uncharacterized protein</fullName>
    </submittedName>
</protein>
<evidence type="ECO:0000313" key="1">
    <source>
        <dbReference type="EMBL" id="KAI0047369.1"/>
    </source>
</evidence>
<evidence type="ECO:0000313" key="2">
    <source>
        <dbReference type="Proteomes" id="UP000814033"/>
    </source>
</evidence>
<keyword evidence="2" id="KW-1185">Reference proteome</keyword>
<name>A0ACB8RTL2_9AGAM</name>
<gene>
    <name evidence="1" type="ORF">FA95DRAFT_1595780</name>
</gene>
<comment type="caution">
    <text evidence="1">The sequence shown here is derived from an EMBL/GenBank/DDBJ whole genome shotgun (WGS) entry which is preliminary data.</text>
</comment>
<sequence length="181" mass="20949">MNAVMPIPSKYVGELVEDANGVFHPTERARIAEQEYFRELSKLRIPQEHLSTELDPKHTMYPPKLHFGIAITGAAVTDFTLRNKLLPSDDLAAADDQKDPIDVWFCMSPFMRYLRKTTGCYLALRPVFDPADQLWAIELYDNYSIDKLKYPASRERKLVEQVQEITGIRDPPKWYWGPMLC</sequence>
<reference evidence="1" key="2">
    <citation type="journal article" date="2022" name="New Phytol.">
        <title>Evolutionary transition to the ectomycorrhizal habit in the genomes of a hyperdiverse lineage of mushroom-forming fungi.</title>
        <authorList>
            <person name="Looney B."/>
            <person name="Miyauchi S."/>
            <person name="Morin E."/>
            <person name="Drula E."/>
            <person name="Courty P.E."/>
            <person name="Kohler A."/>
            <person name="Kuo A."/>
            <person name="LaButti K."/>
            <person name="Pangilinan J."/>
            <person name="Lipzen A."/>
            <person name="Riley R."/>
            <person name="Andreopoulos W."/>
            <person name="He G."/>
            <person name="Johnson J."/>
            <person name="Nolan M."/>
            <person name="Tritt A."/>
            <person name="Barry K.W."/>
            <person name="Grigoriev I.V."/>
            <person name="Nagy L.G."/>
            <person name="Hibbett D."/>
            <person name="Henrissat B."/>
            <person name="Matheny P.B."/>
            <person name="Labbe J."/>
            <person name="Martin F.M."/>
        </authorList>
    </citation>
    <scope>NUCLEOTIDE SEQUENCE</scope>
    <source>
        <strain evidence="1">FP105234-sp</strain>
    </source>
</reference>
<reference evidence="1" key="1">
    <citation type="submission" date="2021-02" db="EMBL/GenBank/DDBJ databases">
        <authorList>
            <consortium name="DOE Joint Genome Institute"/>
            <person name="Ahrendt S."/>
            <person name="Looney B.P."/>
            <person name="Miyauchi S."/>
            <person name="Morin E."/>
            <person name="Drula E."/>
            <person name="Courty P.E."/>
            <person name="Chicoki N."/>
            <person name="Fauchery L."/>
            <person name="Kohler A."/>
            <person name="Kuo A."/>
            <person name="Labutti K."/>
            <person name="Pangilinan J."/>
            <person name="Lipzen A."/>
            <person name="Riley R."/>
            <person name="Andreopoulos W."/>
            <person name="He G."/>
            <person name="Johnson J."/>
            <person name="Barry K.W."/>
            <person name="Grigoriev I.V."/>
            <person name="Nagy L."/>
            <person name="Hibbett D."/>
            <person name="Henrissat B."/>
            <person name="Matheny P.B."/>
            <person name="Labbe J."/>
            <person name="Martin F."/>
        </authorList>
    </citation>
    <scope>NUCLEOTIDE SEQUENCE</scope>
    <source>
        <strain evidence="1">FP105234-sp</strain>
    </source>
</reference>
<proteinExistence type="predicted"/>
<organism evidence="1 2">
    <name type="scientific">Auriscalpium vulgare</name>
    <dbReference type="NCBI Taxonomy" id="40419"/>
    <lineage>
        <taxon>Eukaryota</taxon>
        <taxon>Fungi</taxon>
        <taxon>Dikarya</taxon>
        <taxon>Basidiomycota</taxon>
        <taxon>Agaricomycotina</taxon>
        <taxon>Agaricomycetes</taxon>
        <taxon>Russulales</taxon>
        <taxon>Auriscalpiaceae</taxon>
        <taxon>Auriscalpium</taxon>
    </lineage>
</organism>
<accession>A0ACB8RTL2</accession>